<protein>
    <submittedName>
        <fullName evidence="4">3-ketoacyl-coa synthase 12</fullName>
    </submittedName>
</protein>
<dbReference type="InterPro" id="IPR013601">
    <property type="entry name" value="FAE1_typ3_polyketide_synth"/>
</dbReference>
<organism evidence="4 5">
    <name type="scientific">Quercus suber</name>
    <name type="common">Cork oak</name>
    <dbReference type="NCBI Taxonomy" id="58331"/>
    <lineage>
        <taxon>Eukaryota</taxon>
        <taxon>Viridiplantae</taxon>
        <taxon>Streptophyta</taxon>
        <taxon>Embryophyta</taxon>
        <taxon>Tracheophyta</taxon>
        <taxon>Spermatophyta</taxon>
        <taxon>Magnoliopsida</taxon>
        <taxon>eudicotyledons</taxon>
        <taxon>Gunneridae</taxon>
        <taxon>Pentapetalae</taxon>
        <taxon>rosids</taxon>
        <taxon>fabids</taxon>
        <taxon>Fagales</taxon>
        <taxon>Fagaceae</taxon>
        <taxon>Quercus</taxon>
    </lineage>
</organism>
<name>A0AAW0JF38_QUESU</name>
<sequence>MVRSQRETARGHHEWNLNRYDYTDETAGPVKSWTVETVERPAQPHLDDRMLDILLKNVVNSGIGEQTYAPRTIIAGREQNPTILDAISEMEEFFHDSIAKLLARTAISPLEIEVLVVNVSMLSLVPSLAARIINH</sequence>
<comment type="catalytic activity">
    <reaction evidence="2">
        <text>a very-long-chain acyl-CoA + malonyl-CoA + H(+) = a very-long-chain 3-oxoacyl-CoA + CO2 + CoA</text>
        <dbReference type="Rhea" id="RHEA:32727"/>
        <dbReference type="ChEBI" id="CHEBI:15378"/>
        <dbReference type="ChEBI" id="CHEBI:16526"/>
        <dbReference type="ChEBI" id="CHEBI:57287"/>
        <dbReference type="ChEBI" id="CHEBI:57384"/>
        <dbReference type="ChEBI" id="CHEBI:90725"/>
        <dbReference type="ChEBI" id="CHEBI:90736"/>
        <dbReference type="EC" id="2.3.1.199"/>
    </reaction>
</comment>
<evidence type="ECO:0000256" key="2">
    <source>
        <dbReference type="ARBA" id="ARBA00047375"/>
    </source>
</evidence>
<evidence type="ECO:0000313" key="5">
    <source>
        <dbReference type="Proteomes" id="UP000237347"/>
    </source>
</evidence>
<dbReference type="InterPro" id="IPR016039">
    <property type="entry name" value="Thiolase-like"/>
</dbReference>
<dbReference type="PANTHER" id="PTHR31561">
    <property type="entry name" value="3-KETOACYL-COA SYNTHASE"/>
    <property type="match status" value="1"/>
</dbReference>
<dbReference type="AlphaFoldDB" id="A0AAW0JF38"/>
<dbReference type="InterPro" id="IPR012392">
    <property type="entry name" value="3-ktacl-CoA_syn"/>
</dbReference>
<keyword evidence="1" id="KW-0012">Acyltransferase</keyword>
<gene>
    <name evidence="4" type="primary">KCS12_6</name>
    <name evidence="4" type="ORF">CFP56_033870</name>
</gene>
<keyword evidence="1" id="KW-0808">Transferase</keyword>
<evidence type="ECO:0000313" key="4">
    <source>
        <dbReference type="EMBL" id="KAK7825016.1"/>
    </source>
</evidence>
<dbReference type="Proteomes" id="UP000237347">
    <property type="component" value="Unassembled WGS sequence"/>
</dbReference>
<dbReference type="GO" id="GO:0006633">
    <property type="term" value="P:fatty acid biosynthetic process"/>
    <property type="evidence" value="ECO:0007669"/>
    <property type="project" value="InterPro"/>
</dbReference>
<keyword evidence="5" id="KW-1185">Reference proteome</keyword>
<evidence type="ECO:0000259" key="3">
    <source>
        <dbReference type="Pfam" id="PF08392"/>
    </source>
</evidence>
<dbReference type="GO" id="GO:0009922">
    <property type="term" value="F:fatty acid elongase activity"/>
    <property type="evidence" value="ECO:0007669"/>
    <property type="project" value="UniProtKB-EC"/>
</dbReference>
<accession>A0AAW0JF38</accession>
<dbReference type="EMBL" id="PKMF04000587">
    <property type="protein sequence ID" value="KAK7825016.1"/>
    <property type="molecule type" value="Genomic_DNA"/>
</dbReference>
<evidence type="ECO:0000256" key="1">
    <source>
        <dbReference type="ARBA" id="ARBA00023315"/>
    </source>
</evidence>
<feature type="domain" description="FAE" evidence="3">
    <location>
        <begin position="43"/>
        <end position="135"/>
    </location>
</feature>
<proteinExistence type="predicted"/>
<dbReference type="GO" id="GO:0016020">
    <property type="term" value="C:membrane"/>
    <property type="evidence" value="ECO:0007669"/>
    <property type="project" value="InterPro"/>
</dbReference>
<dbReference type="Pfam" id="PF08392">
    <property type="entry name" value="FAE1_CUT1_RppA"/>
    <property type="match status" value="1"/>
</dbReference>
<comment type="caution">
    <text evidence="4">The sequence shown here is derived from an EMBL/GenBank/DDBJ whole genome shotgun (WGS) entry which is preliminary data.</text>
</comment>
<reference evidence="4 5" key="1">
    <citation type="journal article" date="2018" name="Sci. Data">
        <title>The draft genome sequence of cork oak.</title>
        <authorList>
            <person name="Ramos A.M."/>
            <person name="Usie A."/>
            <person name="Barbosa P."/>
            <person name="Barros P.M."/>
            <person name="Capote T."/>
            <person name="Chaves I."/>
            <person name="Simoes F."/>
            <person name="Abreu I."/>
            <person name="Carrasquinho I."/>
            <person name="Faro C."/>
            <person name="Guimaraes J.B."/>
            <person name="Mendonca D."/>
            <person name="Nobrega F."/>
            <person name="Rodrigues L."/>
            <person name="Saibo N.J.M."/>
            <person name="Varela M.C."/>
            <person name="Egas C."/>
            <person name="Matos J."/>
            <person name="Miguel C.M."/>
            <person name="Oliveira M.M."/>
            <person name="Ricardo C.P."/>
            <person name="Goncalves S."/>
        </authorList>
    </citation>
    <scope>NUCLEOTIDE SEQUENCE [LARGE SCALE GENOMIC DNA]</scope>
    <source>
        <strain evidence="5">cv. HL8</strain>
    </source>
</reference>
<dbReference type="SUPFAM" id="SSF53901">
    <property type="entry name" value="Thiolase-like"/>
    <property type="match status" value="1"/>
</dbReference>